<evidence type="ECO:0000313" key="2">
    <source>
        <dbReference type="EMBL" id="ESA13702.1"/>
    </source>
</evidence>
<name>U9U1Z8_RHIID</name>
<dbReference type="EMBL" id="KI283633">
    <property type="protein sequence ID" value="ESA13702.1"/>
    <property type="molecule type" value="Genomic_DNA"/>
</dbReference>
<dbReference type="VEuPathDB" id="FungiDB:RhiirFUN_008099"/>
<reference evidence="2" key="1">
    <citation type="submission" date="2013-07" db="EMBL/GenBank/DDBJ databases">
        <title>The genome of an arbuscular mycorrhizal fungus provides insights into the evolution of the oldest plant symbiosis.</title>
        <authorList>
            <consortium name="DOE Joint Genome Institute"/>
            <person name="Tisserant E."/>
            <person name="Malbreil M."/>
            <person name="Kuo A."/>
            <person name="Kohler A."/>
            <person name="Symeonidi A."/>
            <person name="Balestrini R."/>
            <person name="Charron P."/>
            <person name="Duensing N."/>
            <person name="Frei-dit-Frey N."/>
            <person name="Gianinazzi-Pearson V."/>
            <person name="Gilbert B."/>
            <person name="Handa Y."/>
            <person name="Hijri M."/>
            <person name="Kaul R."/>
            <person name="Kawaguchi M."/>
            <person name="Krajinski F."/>
            <person name="Lammers P."/>
            <person name="Lapierre D."/>
            <person name="Masclaux F.G."/>
            <person name="Murat C."/>
            <person name="Morin E."/>
            <person name="Ndikumana S."/>
            <person name="Pagni M."/>
            <person name="Petitpierre D."/>
            <person name="Requena N."/>
            <person name="Rosikiewicz P."/>
            <person name="Riley R."/>
            <person name="Saito K."/>
            <person name="San Clemente H."/>
            <person name="Shapiro H."/>
            <person name="van Tuinen D."/>
            <person name="Becard G."/>
            <person name="Bonfante P."/>
            <person name="Paszkowski U."/>
            <person name="Shachar-Hill Y."/>
            <person name="Young J.P."/>
            <person name="Sanders I.R."/>
            <person name="Henrissat B."/>
            <person name="Rensing S.A."/>
            <person name="Grigoriev I.V."/>
            <person name="Corradi N."/>
            <person name="Roux C."/>
            <person name="Martin F."/>
        </authorList>
    </citation>
    <scope>NUCLEOTIDE SEQUENCE</scope>
    <source>
        <strain evidence="2">DAOM 197198</strain>
    </source>
</reference>
<feature type="non-terminal residue" evidence="2">
    <location>
        <position position="104"/>
    </location>
</feature>
<sequence length="104" mass="12282">LIKSLHEKIIELESAGKSNSDITKYEIEIKELNEKVFKLEEMVAEKSKLIESLKESGTEIKESRQKLEVLQKEKNDLVNEIETLKVKADRYEQYRIEVEEEKKE</sequence>
<keyword evidence="1" id="KW-0175">Coiled coil</keyword>
<proteinExistence type="predicted"/>
<dbReference type="HOGENOM" id="CLU_2256526_0_0_1"/>
<organism evidence="2">
    <name type="scientific">Rhizophagus irregularis (strain DAOM 181602 / DAOM 197198 / MUCL 43194)</name>
    <name type="common">Arbuscular mycorrhizal fungus</name>
    <name type="synonym">Glomus intraradices</name>
    <dbReference type="NCBI Taxonomy" id="747089"/>
    <lineage>
        <taxon>Eukaryota</taxon>
        <taxon>Fungi</taxon>
        <taxon>Fungi incertae sedis</taxon>
        <taxon>Mucoromycota</taxon>
        <taxon>Glomeromycotina</taxon>
        <taxon>Glomeromycetes</taxon>
        <taxon>Glomerales</taxon>
        <taxon>Glomeraceae</taxon>
        <taxon>Rhizophagus</taxon>
    </lineage>
</organism>
<dbReference type="AlphaFoldDB" id="U9U1Z8"/>
<feature type="coiled-coil region" evidence="1">
    <location>
        <begin position="15"/>
        <end position="104"/>
    </location>
</feature>
<gene>
    <name evidence="2" type="ORF">GLOINDRAFT_62726</name>
</gene>
<feature type="non-terminal residue" evidence="2">
    <location>
        <position position="1"/>
    </location>
</feature>
<evidence type="ECO:0000256" key="1">
    <source>
        <dbReference type="SAM" id="Coils"/>
    </source>
</evidence>
<protein>
    <submittedName>
        <fullName evidence="2">Uncharacterized protein</fullName>
    </submittedName>
</protein>
<accession>U9U1Z8</accession>